<accession>A0A3A9KDH6</accession>
<dbReference type="OrthoDB" id="9771883at2"/>
<keyword evidence="3" id="KW-0276">Fatty acid metabolism</keyword>
<dbReference type="InterPro" id="IPR006108">
    <property type="entry name" value="3HC_DH_C"/>
</dbReference>
<evidence type="ECO:0000256" key="3">
    <source>
        <dbReference type="ARBA" id="ARBA00022832"/>
    </source>
</evidence>
<dbReference type="Gene3D" id="3.40.50.720">
    <property type="entry name" value="NAD(P)-binding Rossmann-like Domain"/>
    <property type="match status" value="1"/>
</dbReference>
<dbReference type="InterPro" id="IPR001753">
    <property type="entry name" value="Enoyl-CoA_hydra/iso"/>
</dbReference>
<evidence type="ECO:0000256" key="6">
    <source>
        <dbReference type="ARBA" id="ARBA00023027"/>
    </source>
</evidence>
<dbReference type="GO" id="GO:0003857">
    <property type="term" value="F:(3S)-3-hydroxyacyl-CoA dehydrogenase (NAD+) activity"/>
    <property type="evidence" value="ECO:0007669"/>
    <property type="project" value="UniProtKB-EC"/>
</dbReference>
<evidence type="ECO:0000256" key="7">
    <source>
        <dbReference type="ARBA" id="ARBA00023098"/>
    </source>
</evidence>
<dbReference type="InterPro" id="IPR036291">
    <property type="entry name" value="NAD(P)-bd_dom_sf"/>
</dbReference>
<keyword evidence="5" id="KW-0560">Oxidoreductase</keyword>
<dbReference type="SUPFAM" id="SSF52096">
    <property type="entry name" value="ClpP/crotonase"/>
    <property type="match status" value="1"/>
</dbReference>
<name>A0A3A9KDH6_9BACI</name>
<evidence type="ECO:0000313" key="12">
    <source>
        <dbReference type="Proteomes" id="UP000281498"/>
    </source>
</evidence>
<evidence type="ECO:0000256" key="2">
    <source>
        <dbReference type="ARBA" id="ARBA00009463"/>
    </source>
</evidence>
<keyword evidence="12" id="KW-1185">Reference proteome</keyword>
<dbReference type="SUPFAM" id="SSF51735">
    <property type="entry name" value="NAD(P)-binding Rossmann-fold domains"/>
    <property type="match status" value="1"/>
</dbReference>
<reference evidence="11 12" key="1">
    <citation type="submission" date="2017-10" db="EMBL/GenBank/DDBJ databases">
        <title>Bacillus sp. nov., a halophilic bacterium isolated from a Keqin Lake.</title>
        <authorList>
            <person name="Wang H."/>
        </authorList>
    </citation>
    <scope>NUCLEOTIDE SEQUENCE [LARGE SCALE GENOMIC DNA]</scope>
    <source>
        <strain evidence="11 12">KCTC 13187</strain>
    </source>
</reference>
<dbReference type="InterPro" id="IPR029045">
    <property type="entry name" value="ClpP/crotonase-like_dom_sf"/>
</dbReference>
<dbReference type="Pfam" id="PF00725">
    <property type="entry name" value="3HCDH"/>
    <property type="match status" value="2"/>
</dbReference>
<comment type="caution">
    <text evidence="11">The sequence shown here is derived from an EMBL/GenBank/DDBJ whole genome shotgun (WGS) entry which is preliminary data.</text>
</comment>
<dbReference type="PANTHER" id="PTHR48075:SF7">
    <property type="entry name" value="3-HYDROXYACYL-COA DEHYDROGENASE-RELATED"/>
    <property type="match status" value="1"/>
</dbReference>
<evidence type="ECO:0000256" key="5">
    <source>
        <dbReference type="ARBA" id="ARBA00023002"/>
    </source>
</evidence>
<protein>
    <submittedName>
        <fullName evidence="11">3-hydroxyacyl-CoA dehydrogenase</fullName>
    </submittedName>
</protein>
<dbReference type="Gene3D" id="3.90.226.10">
    <property type="entry name" value="2-enoyl-CoA Hydratase, Chain A, domain 1"/>
    <property type="match status" value="1"/>
</dbReference>
<dbReference type="RefSeq" id="WP_110938896.1">
    <property type="nucleotide sequence ID" value="NZ_KZ614148.1"/>
</dbReference>
<dbReference type="Pfam" id="PF00378">
    <property type="entry name" value="ECH_1"/>
    <property type="match status" value="1"/>
</dbReference>
<evidence type="ECO:0000259" key="10">
    <source>
        <dbReference type="Pfam" id="PF02737"/>
    </source>
</evidence>
<feature type="domain" description="3-hydroxyacyl-CoA dehydrogenase NAD binding" evidence="10">
    <location>
        <begin position="7"/>
        <end position="205"/>
    </location>
</feature>
<dbReference type="PANTHER" id="PTHR48075">
    <property type="entry name" value="3-HYDROXYACYL-COA DEHYDROGENASE FAMILY PROTEIN"/>
    <property type="match status" value="1"/>
</dbReference>
<feature type="domain" description="3-hydroxyacyl-CoA dehydrogenase C-terminal" evidence="9">
    <location>
        <begin position="377"/>
        <end position="435"/>
    </location>
</feature>
<dbReference type="GO" id="GO:0070403">
    <property type="term" value="F:NAD+ binding"/>
    <property type="evidence" value="ECO:0007669"/>
    <property type="project" value="InterPro"/>
</dbReference>
<comment type="similarity">
    <text evidence="2">Belongs to the 3-hydroxyacyl-CoA dehydrogenase family.</text>
</comment>
<evidence type="ECO:0000259" key="9">
    <source>
        <dbReference type="Pfam" id="PF00725"/>
    </source>
</evidence>
<dbReference type="InterPro" id="IPR008927">
    <property type="entry name" value="6-PGluconate_DH-like_C_sf"/>
</dbReference>
<dbReference type="InterPro" id="IPR006176">
    <property type="entry name" value="3-OHacyl-CoA_DH_NAD-bd"/>
</dbReference>
<evidence type="ECO:0000313" key="11">
    <source>
        <dbReference type="EMBL" id="RKL65495.1"/>
    </source>
</evidence>
<dbReference type="UniPathway" id="UPA00659"/>
<comment type="pathway">
    <text evidence="1">Lipid metabolism; fatty acid beta-oxidation.</text>
</comment>
<dbReference type="SUPFAM" id="SSF48179">
    <property type="entry name" value="6-phosphogluconate dehydrogenase C-terminal domain-like"/>
    <property type="match status" value="2"/>
</dbReference>
<dbReference type="EMBL" id="PDOE01000016">
    <property type="protein sequence ID" value="RKL65495.1"/>
    <property type="molecule type" value="Genomic_DNA"/>
</dbReference>
<dbReference type="AlphaFoldDB" id="A0A3A9KDH6"/>
<sequence>MLKRIGKVAVLGSGVMGSGIAAHLANVGIPTILLDIVPRELNEMEQKKGLTLEDKIVRNRLASESIKKLLKQKPAPLAKKENIELIEAGNMQDDMNRLAEVDWIVEVVVENLEIKQRVFAQVDEHRKPGSIVSSNTSGISVEAMAEGRSDDFKSHFLGTHFFNPPRYLKLLEVIRTKDTSDEVVKFMKQFGEDTLGKGVVEAKDTPNFIANRIGTYGLLVTVREMVERGYSIGEVDSVTGPALGRPKSATFRTLDVVGLDTFLHVAKNVFDQVDGDEKKVFDPPAFMKEMAEKKMLGSKTGKGFYYKKKTDKGSEILELDLETMDYVEGKKLKAASVQQSKQAKGRSAKMKALIYADDRAGELVWNVLKPTLLYSAEKLSEVAETIIDVDQAMKWGFGWELGPFETWDAIGLEKSVARMKDEGDKIPAWIEEMLEKGFTSFYQAHDSYYHNGEYVKTAMNKKVINIKALKDNDHVIMKNAGASLVDLGDDIACLEFTSPNNSIGLDVMQMINKSIEEVESNYKGLVINNQGKNFCVGANLMMILMEAQDMNFPEIDLVIRQFQKSMAKIRYSGRPVVTAPFAMTLGGGTEICLPSASIQASAETYMGLVEVGVGLIPGGGGNKELYLRKIESLPEGAQIDHQAIANQVFETIAMAKVSTSAQEAEGIGFIREQDGISINGDHLLYDAKGKALHLFNQGYQPPKRKKIPVVGETGYGTMLLGAKTMKFGGMISDHDLKIADKLAFVLAGGRLPKGTMVDEQYLLDIEREAFLSLVGEPKTQQRMQYMLSKGKPLRN</sequence>
<feature type="domain" description="3-hydroxyacyl-CoA dehydrogenase C-terminal" evidence="9">
    <location>
        <begin position="208"/>
        <end position="305"/>
    </location>
</feature>
<comment type="catalytic activity">
    <reaction evidence="8">
        <text>a (3S)-3-hydroxyacyl-CoA + NAD(+) = a 3-oxoacyl-CoA + NADH + H(+)</text>
        <dbReference type="Rhea" id="RHEA:22432"/>
        <dbReference type="ChEBI" id="CHEBI:15378"/>
        <dbReference type="ChEBI" id="CHEBI:57318"/>
        <dbReference type="ChEBI" id="CHEBI:57540"/>
        <dbReference type="ChEBI" id="CHEBI:57945"/>
        <dbReference type="ChEBI" id="CHEBI:90726"/>
        <dbReference type="EC" id="1.1.1.35"/>
    </reaction>
</comment>
<dbReference type="CDD" id="cd06558">
    <property type="entry name" value="crotonase-like"/>
    <property type="match status" value="1"/>
</dbReference>
<dbReference type="GO" id="GO:0006635">
    <property type="term" value="P:fatty acid beta-oxidation"/>
    <property type="evidence" value="ECO:0007669"/>
    <property type="project" value="UniProtKB-UniPathway"/>
</dbReference>
<keyword evidence="6" id="KW-0520">NAD</keyword>
<evidence type="ECO:0000256" key="8">
    <source>
        <dbReference type="ARBA" id="ARBA00049556"/>
    </source>
</evidence>
<keyword evidence="7" id="KW-0443">Lipid metabolism</keyword>
<dbReference type="Gene3D" id="1.10.1040.50">
    <property type="match status" value="1"/>
</dbReference>
<dbReference type="Proteomes" id="UP000281498">
    <property type="component" value="Unassembled WGS sequence"/>
</dbReference>
<proteinExistence type="inferred from homology"/>
<keyword evidence="4" id="KW-0442">Lipid degradation</keyword>
<gene>
    <name evidence="11" type="ORF">CR203_20685</name>
</gene>
<dbReference type="Pfam" id="PF02737">
    <property type="entry name" value="3HCDH_N"/>
    <property type="match status" value="1"/>
</dbReference>
<organism evidence="11 12">
    <name type="scientific">Salipaludibacillus neizhouensis</name>
    <dbReference type="NCBI Taxonomy" id="885475"/>
    <lineage>
        <taxon>Bacteria</taxon>
        <taxon>Bacillati</taxon>
        <taxon>Bacillota</taxon>
        <taxon>Bacilli</taxon>
        <taxon>Bacillales</taxon>
        <taxon>Bacillaceae</taxon>
    </lineage>
</organism>
<evidence type="ECO:0000256" key="1">
    <source>
        <dbReference type="ARBA" id="ARBA00005005"/>
    </source>
</evidence>
<evidence type="ECO:0000256" key="4">
    <source>
        <dbReference type="ARBA" id="ARBA00022963"/>
    </source>
</evidence>